<feature type="region of interest" description="Disordered" evidence="2">
    <location>
        <begin position="358"/>
        <end position="395"/>
    </location>
</feature>
<feature type="region of interest" description="Disordered" evidence="2">
    <location>
        <begin position="440"/>
        <end position="502"/>
    </location>
</feature>
<evidence type="ECO:0008006" key="5">
    <source>
        <dbReference type="Google" id="ProtNLM"/>
    </source>
</evidence>
<name>A0AAN6ZWE0_9PEZI</name>
<reference evidence="3" key="1">
    <citation type="journal article" date="2023" name="Mol. Phylogenet. Evol.">
        <title>Genome-scale phylogeny and comparative genomics of the fungal order Sordariales.</title>
        <authorList>
            <person name="Hensen N."/>
            <person name="Bonometti L."/>
            <person name="Westerberg I."/>
            <person name="Brannstrom I.O."/>
            <person name="Guillou S."/>
            <person name="Cros-Aarteil S."/>
            <person name="Calhoun S."/>
            <person name="Haridas S."/>
            <person name="Kuo A."/>
            <person name="Mondo S."/>
            <person name="Pangilinan J."/>
            <person name="Riley R."/>
            <person name="LaButti K."/>
            <person name="Andreopoulos B."/>
            <person name="Lipzen A."/>
            <person name="Chen C."/>
            <person name="Yan M."/>
            <person name="Daum C."/>
            <person name="Ng V."/>
            <person name="Clum A."/>
            <person name="Steindorff A."/>
            <person name="Ohm R.A."/>
            <person name="Martin F."/>
            <person name="Silar P."/>
            <person name="Natvig D.O."/>
            <person name="Lalanne C."/>
            <person name="Gautier V."/>
            <person name="Ament-Velasquez S.L."/>
            <person name="Kruys A."/>
            <person name="Hutchinson M.I."/>
            <person name="Powell A.J."/>
            <person name="Barry K."/>
            <person name="Miller A.N."/>
            <person name="Grigoriev I.V."/>
            <person name="Debuchy R."/>
            <person name="Gladieux P."/>
            <person name="Hiltunen Thoren M."/>
            <person name="Johannesson H."/>
        </authorList>
    </citation>
    <scope>NUCLEOTIDE SEQUENCE</scope>
    <source>
        <strain evidence="3">CBS 538.74</strain>
    </source>
</reference>
<dbReference type="Proteomes" id="UP001302745">
    <property type="component" value="Unassembled WGS sequence"/>
</dbReference>
<keyword evidence="4" id="KW-1185">Reference proteome</keyword>
<evidence type="ECO:0000313" key="4">
    <source>
        <dbReference type="Proteomes" id="UP001302745"/>
    </source>
</evidence>
<reference evidence="3" key="2">
    <citation type="submission" date="2023-05" db="EMBL/GenBank/DDBJ databases">
        <authorList>
            <consortium name="Lawrence Berkeley National Laboratory"/>
            <person name="Steindorff A."/>
            <person name="Hensen N."/>
            <person name="Bonometti L."/>
            <person name="Westerberg I."/>
            <person name="Brannstrom I.O."/>
            <person name="Guillou S."/>
            <person name="Cros-Aarteil S."/>
            <person name="Calhoun S."/>
            <person name="Haridas S."/>
            <person name="Kuo A."/>
            <person name="Mondo S."/>
            <person name="Pangilinan J."/>
            <person name="Riley R."/>
            <person name="Labutti K."/>
            <person name="Andreopoulos B."/>
            <person name="Lipzen A."/>
            <person name="Chen C."/>
            <person name="Yanf M."/>
            <person name="Daum C."/>
            <person name="Ng V."/>
            <person name="Clum A."/>
            <person name="Ohm R."/>
            <person name="Martin F."/>
            <person name="Silar P."/>
            <person name="Natvig D."/>
            <person name="Lalanne C."/>
            <person name="Gautier V."/>
            <person name="Ament-Velasquez S.L."/>
            <person name="Kruys A."/>
            <person name="Hutchinson M.I."/>
            <person name="Powell A.J."/>
            <person name="Barry K."/>
            <person name="Miller A.N."/>
            <person name="Grigoriev I.V."/>
            <person name="Debuchy R."/>
            <person name="Gladieux P."/>
            <person name="Thoren M.H."/>
            <person name="Johannesson H."/>
        </authorList>
    </citation>
    <scope>NUCLEOTIDE SEQUENCE</scope>
    <source>
        <strain evidence="3">CBS 538.74</strain>
    </source>
</reference>
<feature type="compositionally biased region" description="Low complexity" evidence="2">
    <location>
        <begin position="374"/>
        <end position="395"/>
    </location>
</feature>
<feature type="compositionally biased region" description="Basic and acidic residues" evidence="2">
    <location>
        <begin position="453"/>
        <end position="464"/>
    </location>
</feature>
<protein>
    <recommendedName>
        <fullName evidence="5">MEI5 protein</fullName>
    </recommendedName>
</protein>
<evidence type="ECO:0000256" key="2">
    <source>
        <dbReference type="SAM" id="MobiDB-lite"/>
    </source>
</evidence>
<feature type="coiled-coil region" evidence="1">
    <location>
        <begin position="43"/>
        <end position="137"/>
    </location>
</feature>
<dbReference type="EMBL" id="MU856968">
    <property type="protein sequence ID" value="KAK4152604.1"/>
    <property type="molecule type" value="Genomic_DNA"/>
</dbReference>
<accession>A0AAN6ZWE0</accession>
<gene>
    <name evidence="3" type="ORF">C8A00DRAFT_16091</name>
</gene>
<keyword evidence="1" id="KW-0175">Coiled coil</keyword>
<proteinExistence type="predicted"/>
<dbReference type="AlphaFoldDB" id="A0AAN6ZWE0"/>
<organism evidence="3 4">
    <name type="scientific">Chaetomidium leptoderma</name>
    <dbReference type="NCBI Taxonomy" id="669021"/>
    <lineage>
        <taxon>Eukaryota</taxon>
        <taxon>Fungi</taxon>
        <taxon>Dikarya</taxon>
        <taxon>Ascomycota</taxon>
        <taxon>Pezizomycotina</taxon>
        <taxon>Sordariomycetes</taxon>
        <taxon>Sordariomycetidae</taxon>
        <taxon>Sordariales</taxon>
        <taxon>Chaetomiaceae</taxon>
        <taxon>Chaetomidium</taxon>
    </lineage>
</organism>
<evidence type="ECO:0000313" key="3">
    <source>
        <dbReference type="EMBL" id="KAK4152604.1"/>
    </source>
</evidence>
<comment type="caution">
    <text evidence="3">The sequence shown here is derived from an EMBL/GenBank/DDBJ whole genome shotgun (WGS) entry which is preliminary data.</text>
</comment>
<sequence>MSLPSPNADVADVESLVRTLSADPPLQRLGAIVDENFKLREENQNLLQENTITTRTIQRLQTNLDSAEGRDKAKDDKLQGYAKDRQALKSELDALGTKLKASEKAAVDLDARFKKDLEATKKALEEQGSELERLQQLSVELEPVDENEKEIAAAFNTIYSSARRLADTYFGVDLLPEVLKNGELWSKIGGHNLNVTNRVPLPSSNSVPAKQMRVALLVSVLAHELCNHIFRPTYMYLKDFPDLGEVLGTLATRDPELESHLRSVLLKASECMSSAADEAVETSCSQAIVDKVWGLVSPVIPESKQTSFKSELQNLCKTACEKWRFIQTLDERIAFDLGSSLAAKHDFQWRPLVFTVPPPPQAKATKQGANGTASSSSQGPNKNSSSAASSQSRADAPVDLTEGVAVWPAFYNLSSDNSEMVAEGFILPVSLIKAAEDEQRAAMSAATPPSPRSHRELREQDRSSNLRKRRQSLVAPVNGQAGEGKRSGSFLSNGHGGGLKGV</sequence>
<evidence type="ECO:0000256" key="1">
    <source>
        <dbReference type="SAM" id="Coils"/>
    </source>
</evidence>